<reference evidence="8 9" key="1">
    <citation type="submission" date="2016-10" db="EMBL/GenBank/DDBJ databases">
        <authorList>
            <person name="de Groot N.N."/>
        </authorList>
    </citation>
    <scope>NUCLEOTIDE SEQUENCE [LARGE SCALE GENOMIC DNA]</scope>
    <source>
        <strain evidence="8 9">CGMCC 1.11156</strain>
    </source>
</reference>
<dbReference type="InterPro" id="IPR017039">
    <property type="entry name" value="Virul_fac_BrkB"/>
</dbReference>
<dbReference type="AlphaFoldDB" id="A0A1I3EDL5"/>
<dbReference type="Pfam" id="PF03631">
    <property type="entry name" value="Virul_fac_BrkB"/>
    <property type="match status" value="1"/>
</dbReference>
<feature type="region of interest" description="Disordered" evidence="6">
    <location>
        <begin position="326"/>
        <end position="367"/>
    </location>
</feature>
<evidence type="ECO:0000256" key="4">
    <source>
        <dbReference type="ARBA" id="ARBA00022989"/>
    </source>
</evidence>
<name>A0A1I3EDL5_9ACTN</name>
<keyword evidence="5 7" id="KW-0472">Membrane</keyword>
<evidence type="ECO:0000256" key="7">
    <source>
        <dbReference type="SAM" id="Phobius"/>
    </source>
</evidence>
<gene>
    <name evidence="8" type="ORF">SAMN05216561_103307</name>
</gene>
<keyword evidence="9" id="KW-1185">Reference proteome</keyword>
<keyword evidence="4 7" id="KW-1133">Transmembrane helix</keyword>
<protein>
    <submittedName>
        <fullName evidence="8">YihY family inner membrane protein</fullName>
    </submittedName>
</protein>
<feature type="transmembrane region" description="Helical" evidence="7">
    <location>
        <begin position="242"/>
        <end position="265"/>
    </location>
</feature>
<feature type="transmembrane region" description="Helical" evidence="7">
    <location>
        <begin position="96"/>
        <end position="120"/>
    </location>
</feature>
<feature type="transmembrane region" description="Helical" evidence="7">
    <location>
        <begin position="141"/>
        <end position="162"/>
    </location>
</feature>
<evidence type="ECO:0000256" key="3">
    <source>
        <dbReference type="ARBA" id="ARBA00022692"/>
    </source>
</evidence>
<dbReference type="PANTHER" id="PTHR30213:SF1">
    <property type="entry name" value="INNER MEMBRANE PROTEIN YHJD"/>
    <property type="match status" value="1"/>
</dbReference>
<evidence type="ECO:0000256" key="6">
    <source>
        <dbReference type="SAM" id="MobiDB-lite"/>
    </source>
</evidence>
<dbReference type="EMBL" id="FOQG01000003">
    <property type="protein sequence ID" value="SFH96791.1"/>
    <property type="molecule type" value="Genomic_DNA"/>
</dbReference>
<evidence type="ECO:0000256" key="5">
    <source>
        <dbReference type="ARBA" id="ARBA00023136"/>
    </source>
</evidence>
<dbReference type="PANTHER" id="PTHR30213">
    <property type="entry name" value="INNER MEMBRANE PROTEIN YHJD"/>
    <property type="match status" value="1"/>
</dbReference>
<feature type="compositionally biased region" description="Basic and acidic residues" evidence="6">
    <location>
        <begin position="326"/>
        <end position="340"/>
    </location>
</feature>
<dbReference type="Proteomes" id="UP000198649">
    <property type="component" value="Unassembled WGS sequence"/>
</dbReference>
<evidence type="ECO:0000313" key="8">
    <source>
        <dbReference type="EMBL" id="SFH96791.1"/>
    </source>
</evidence>
<feature type="transmembrane region" description="Helical" evidence="7">
    <location>
        <begin position="38"/>
        <end position="59"/>
    </location>
</feature>
<feature type="transmembrane region" description="Helical" evidence="7">
    <location>
        <begin position="208"/>
        <end position="230"/>
    </location>
</feature>
<keyword evidence="2" id="KW-1003">Cell membrane</keyword>
<keyword evidence="3 7" id="KW-0812">Transmembrane</keyword>
<comment type="subcellular location">
    <subcellularLocation>
        <location evidence="1">Cell membrane</location>
        <topology evidence="1">Multi-pass membrane protein</topology>
    </subcellularLocation>
</comment>
<evidence type="ECO:0000256" key="1">
    <source>
        <dbReference type="ARBA" id="ARBA00004651"/>
    </source>
</evidence>
<accession>A0A1I3EDL5</accession>
<dbReference type="STRING" id="1005945.SAMN05216561_103307"/>
<dbReference type="OrthoDB" id="3349406at2"/>
<sequence>MGKVDRTQRRHSFLGFPLAVVYKFFDDQGNYLAATVTYYAFIAIFPLLLLASSIFGFVLQGNPDLQEQALNSALGQFPIIGDQLGRPEGLTGSTGAVVVGSLAALYGCLGLGQAIQNVMATAWAVPRNSRPNPFLLRFKSLALLLFAGLGVLGLSVFGAVGSNAEMFGTELDTTIRWLILAATVLIVGLVLTFLFRLASARSLRLRRVAPGAFFVAVLWQALQHLGTIYATRVLTGTSSMNGVFGLVLGLIGLIYVGAVIAVLGVEVNVVIARRLWPRALLTPFTDSVDLTEADRRAYAMYAQMQRHKGFETVTVRFEGRDGGTHEIVLDPDAKDSKQARTTEIPALLDPVVEQPGPQRSEGVGTQS</sequence>
<proteinExistence type="predicted"/>
<dbReference type="GO" id="GO:0005886">
    <property type="term" value="C:plasma membrane"/>
    <property type="evidence" value="ECO:0007669"/>
    <property type="project" value="UniProtKB-SubCell"/>
</dbReference>
<organism evidence="8 9">
    <name type="scientific">Nocardioides psychrotolerans</name>
    <dbReference type="NCBI Taxonomy" id="1005945"/>
    <lineage>
        <taxon>Bacteria</taxon>
        <taxon>Bacillati</taxon>
        <taxon>Actinomycetota</taxon>
        <taxon>Actinomycetes</taxon>
        <taxon>Propionibacteriales</taxon>
        <taxon>Nocardioidaceae</taxon>
        <taxon>Nocardioides</taxon>
    </lineage>
</organism>
<feature type="transmembrane region" description="Helical" evidence="7">
    <location>
        <begin position="174"/>
        <end position="196"/>
    </location>
</feature>
<evidence type="ECO:0000256" key="2">
    <source>
        <dbReference type="ARBA" id="ARBA00022475"/>
    </source>
</evidence>
<evidence type="ECO:0000313" key="9">
    <source>
        <dbReference type="Proteomes" id="UP000198649"/>
    </source>
</evidence>